<accession>A0AAD4UJI0</accession>
<evidence type="ECO:0000313" key="1">
    <source>
        <dbReference type="EMBL" id="KAI4547682.1"/>
    </source>
</evidence>
<organism evidence="1 2">
    <name type="scientific">Ovis ammon polii</name>
    <dbReference type="NCBI Taxonomy" id="230172"/>
    <lineage>
        <taxon>Eukaryota</taxon>
        <taxon>Metazoa</taxon>
        <taxon>Chordata</taxon>
        <taxon>Craniata</taxon>
        <taxon>Vertebrata</taxon>
        <taxon>Euteleostomi</taxon>
        <taxon>Mammalia</taxon>
        <taxon>Eutheria</taxon>
        <taxon>Laurasiatheria</taxon>
        <taxon>Artiodactyla</taxon>
        <taxon>Ruminantia</taxon>
        <taxon>Pecora</taxon>
        <taxon>Bovidae</taxon>
        <taxon>Caprinae</taxon>
        <taxon>Ovis</taxon>
    </lineage>
</organism>
<sequence>MAASKAVGFQDGTFQEDKTRCLSTCQPSAHIKLAEVLLVNATHMFNHSVMSLVLLNLCTFHEERVSGHAEASIKRFTRKIHSVLLHAWIPDTGVPHLVFRILVDRTLLFLVSQAYNRNLL</sequence>
<dbReference type="Proteomes" id="UP001214576">
    <property type="component" value="Unassembled WGS sequence"/>
</dbReference>
<protein>
    <submittedName>
        <fullName evidence="1">Uncharacterized protein</fullName>
    </submittedName>
</protein>
<evidence type="ECO:0000313" key="2">
    <source>
        <dbReference type="Proteomes" id="UP001214576"/>
    </source>
</evidence>
<gene>
    <name evidence="1" type="ORF">MG293_000012</name>
</gene>
<dbReference type="AlphaFoldDB" id="A0AAD4UJI0"/>
<proteinExistence type="predicted"/>
<name>A0AAD4UJI0_OVIAM</name>
<reference evidence="1" key="1">
    <citation type="submission" date="2022-03" db="EMBL/GenBank/DDBJ databases">
        <title>Genomic analyses of argali, domestic sheep and their hybrids provide insights into chromosomal evolution, heterosis and genetic basis of agronomic traits.</title>
        <authorList>
            <person name="Li M."/>
        </authorList>
    </citation>
    <scope>NUCLEOTIDE SEQUENCE</scope>
    <source>
        <strain evidence="1">CAU-MHL-2022a</strain>
        <tissue evidence="1">Skin</tissue>
    </source>
</reference>
<keyword evidence="2" id="KW-1185">Reference proteome</keyword>
<dbReference type="EMBL" id="JAKZEL010000001">
    <property type="protein sequence ID" value="KAI4547682.1"/>
    <property type="molecule type" value="Genomic_DNA"/>
</dbReference>
<comment type="caution">
    <text evidence="1">The sequence shown here is derived from an EMBL/GenBank/DDBJ whole genome shotgun (WGS) entry which is preliminary data.</text>
</comment>